<dbReference type="Proteomes" id="UP001501222">
    <property type="component" value="Unassembled WGS sequence"/>
</dbReference>
<keyword evidence="2" id="KW-1185">Reference proteome</keyword>
<comment type="caution">
    <text evidence="1">The sequence shown here is derived from an EMBL/GenBank/DDBJ whole genome shotgun (WGS) entry which is preliminary data.</text>
</comment>
<reference evidence="2" key="1">
    <citation type="journal article" date="2019" name="Int. J. Syst. Evol. Microbiol.">
        <title>The Global Catalogue of Microorganisms (GCM) 10K type strain sequencing project: providing services to taxonomists for standard genome sequencing and annotation.</title>
        <authorList>
            <consortium name="The Broad Institute Genomics Platform"/>
            <consortium name="The Broad Institute Genome Sequencing Center for Infectious Disease"/>
            <person name="Wu L."/>
            <person name="Ma J."/>
        </authorList>
    </citation>
    <scope>NUCLEOTIDE SEQUENCE [LARGE SCALE GENOMIC DNA]</scope>
    <source>
        <strain evidence="2">JCM 16928</strain>
    </source>
</reference>
<dbReference type="EMBL" id="BAABAA010000006">
    <property type="protein sequence ID" value="GAA3571970.1"/>
    <property type="molecule type" value="Genomic_DNA"/>
</dbReference>
<evidence type="ECO:0008006" key="3">
    <source>
        <dbReference type="Google" id="ProtNLM"/>
    </source>
</evidence>
<name>A0ABP6XTW9_9ACTN</name>
<evidence type="ECO:0000313" key="1">
    <source>
        <dbReference type="EMBL" id="GAA3571970.1"/>
    </source>
</evidence>
<proteinExistence type="predicted"/>
<gene>
    <name evidence="1" type="ORF">GCM10022235_46650</name>
</gene>
<dbReference type="RefSeq" id="WP_344843847.1">
    <property type="nucleotide sequence ID" value="NZ_BAABAA010000006.1"/>
</dbReference>
<protein>
    <recommendedName>
        <fullName evidence="3">SUKH-4 immunity protein of toxin-antitoxin system</fullName>
    </recommendedName>
</protein>
<accession>A0ABP6XTW9</accession>
<evidence type="ECO:0000313" key="2">
    <source>
        <dbReference type="Proteomes" id="UP001501222"/>
    </source>
</evidence>
<organism evidence="1 2">
    <name type="scientific">Kribbella ginsengisoli</name>
    <dbReference type="NCBI Taxonomy" id="363865"/>
    <lineage>
        <taxon>Bacteria</taxon>
        <taxon>Bacillati</taxon>
        <taxon>Actinomycetota</taxon>
        <taxon>Actinomycetes</taxon>
        <taxon>Propionibacteriales</taxon>
        <taxon>Kribbellaceae</taxon>
        <taxon>Kribbella</taxon>
    </lineage>
</organism>
<sequence>MGMYLYSVSAGDWFDDDEGGLAETATALDAELGRLGLPAYRPGPAAAPFEEKLVPPMDSFSRLGGQHLSTGEFGLLCDWTLLVPISLEKPIHLPIESQYFESTTIAGAPQVQAIAEKLAAAIALPAEVPAAPHNLTLTTWFLDGPAKALAATHQAPWADDLDASFYVALYLRAAQHALRHHTPLTYS</sequence>